<dbReference type="GO" id="GO:0004222">
    <property type="term" value="F:metalloendopeptidase activity"/>
    <property type="evidence" value="ECO:0007669"/>
    <property type="project" value="UniProtKB-EC"/>
</dbReference>
<evidence type="ECO:0000256" key="5">
    <source>
        <dbReference type="ARBA" id="ARBA00022525"/>
    </source>
</evidence>
<dbReference type="PRINTS" id="PR00931">
    <property type="entry name" value="MICOLLPTASE"/>
</dbReference>
<evidence type="ECO:0000313" key="19">
    <source>
        <dbReference type="Proteomes" id="UP000029868"/>
    </source>
</evidence>
<protein>
    <recommendedName>
        <fullName evidence="4">microbial collagenase</fullName>
        <ecNumber evidence="4">3.4.24.3</ecNumber>
    </recommendedName>
</protein>
<evidence type="ECO:0000256" key="8">
    <source>
        <dbReference type="ARBA" id="ARBA00022729"/>
    </source>
</evidence>
<dbReference type="Pfam" id="PF01752">
    <property type="entry name" value="Peptidase_M9"/>
    <property type="match status" value="1"/>
</dbReference>
<feature type="active site" evidence="13">
    <location>
        <position position="814"/>
    </location>
</feature>
<evidence type="ECO:0000256" key="4">
    <source>
        <dbReference type="ARBA" id="ARBA00012653"/>
    </source>
</evidence>
<dbReference type="GO" id="GO:0008270">
    <property type="term" value="F:zinc ion binding"/>
    <property type="evidence" value="ECO:0007669"/>
    <property type="project" value="InterPro"/>
</dbReference>
<accession>A0A099L0K6</accession>
<dbReference type="GO" id="GO:0005576">
    <property type="term" value="C:extracellular region"/>
    <property type="evidence" value="ECO:0007669"/>
    <property type="project" value="UniProtKB-SubCell"/>
</dbReference>
<dbReference type="AlphaFoldDB" id="A0A099L0K6"/>
<dbReference type="Gene3D" id="3.40.30.160">
    <property type="entry name" value="Collagenase ColT, N-terminal domain"/>
    <property type="match status" value="1"/>
</dbReference>
<dbReference type="Gene3D" id="1.10.390.20">
    <property type="match status" value="1"/>
</dbReference>
<dbReference type="InterPro" id="IPR013661">
    <property type="entry name" value="Peptidase_M9_N_dom"/>
</dbReference>
<dbReference type="PANTHER" id="PTHR13062:SF9">
    <property type="entry name" value="MICROBIAL COLLAGENASE"/>
    <property type="match status" value="1"/>
</dbReference>
<evidence type="ECO:0000256" key="15">
    <source>
        <dbReference type="SAM" id="SignalP"/>
    </source>
</evidence>
<dbReference type="GO" id="GO:0006508">
    <property type="term" value="P:proteolysis"/>
    <property type="evidence" value="ECO:0007669"/>
    <property type="project" value="UniProtKB-KW"/>
</dbReference>
<evidence type="ECO:0000256" key="13">
    <source>
        <dbReference type="PIRSR" id="PIRSR602169-1"/>
    </source>
</evidence>
<comment type="subcellular location">
    <subcellularLocation>
        <location evidence="3">Secreted</location>
    </subcellularLocation>
</comment>
<dbReference type="Pfam" id="PF04151">
    <property type="entry name" value="PPC"/>
    <property type="match status" value="2"/>
</dbReference>
<organism evidence="18 19">
    <name type="scientific">Colwellia psychrerythraea</name>
    <name type="common">Vibrio psychroerythus</name>
    <dbReference type="NCBI Taxonomy" id="28229"/>
    <lineage>
        <taxon>Bacteria</taxon>
        <taxon>Pseudomonadati</taxon>
        <taxon>Pseudomonadota</taxon>
        <taxon>Gammaproteobacteria</taxon>
        <taxon>Alteromonadales</taxon>
        <taxon>Colwelliaceae</taxon>
        <taxon>Colwellia</taxon>
    </lineage>
</organism>
<keyword evidence="9 18" id="KW-0378">Hydrolase</keyword>
<evidence type="ECO:0000256" key="14">
    <source>
        <dbReference type="SAM" id="MobiDB-lite"/>
    </source>
</evidence>
<keyword evidence="7" id="KW-0479">Metal-binding</keyword>
<evidence type="ECO:0000256" key="3">
    <source>
        <dbReference type="ARBA" id="ARBA00004613"/>
    </source>
</evidence>
<dbReference type="Proteomes" id="UP000029868">
    <property type="component" value="Unassembled WGS sequence"/>
</dbReference>
<feature type="chain" id="PRO_5001957753" description="microbial collagenase" evidence="15">
    <location>
        <begin position="27"/>
        <end position="1094"/>
    </location>
</feature>
<keyword evidence="5" id="KW-0964">Secreted</keyword>
<dbReference type="EC" id="3.4.24.3" evidence="4"/>
<dbReference type="InterPro" id="IPR007280">
    <property type="entry name" value="Peptidase_C_arc/bac"/>
</dbReference>
<evidence type="ECO:0000256" key="6">
    <source>
        <dbReference type="ARBA" id="ARBA00022670"/>
    </source>
</evidence>
<evidence type="ECO:0000256" key="7">
    <source>
        <dbReference type="ARBA" id="ARBA00022723"/>
    </source>
</evidence>
<dbReference type="InterPro" id="IPR002169">
    <property type="entry name" value="Peptidase_M9A/M9B"/>
</dbReference>
<evidence type="ECO:0000259" key="17">
    <source>
        <dbReference type="Pfam" id="PF08453"/>
    </source>
</evidence>
<dbReference type="Pfam" id="PF08453">
    <property type="entry name" value="Peptidase_M9_N"/>
    <property type="match status" value="1"/>
</dbReference>
<evidence type="ECO:0000256" key="12">
    <source>
        <dbReference type="ARBA" id="ARBA00023145"/>
    </source>
</evidence>
<sequence length="1094" mass="117941">MSNSVKNKLLAVATVLGALASTTASANAPVQCGSTTTSGGALAINQTQCISGNGLYFYIDVDADNTALEIKTSGGTGEADILVSDYSWATSSNHTQRTYNAGTEETVAVTARAGRLYVSVFGIHDQVTLDVIDVNAGGTTPNPDPGTGNPTPSMCGGQTLTGYTLTLESQECISGNGQYFYIDVEADNTPLVIETKNGSGQADIYVNTGNWATRSGNIASSVSDGTNETLKITANAGRLYISVFGLNQEVSFKVSADNGTTPNPDPDPGTGTGNIPTLPANPGMCGAETPVEGRVNFNQVECINTIAGTSSYAIHVPADNINVVVSTGGGSGEFDLLTSQQGWATSTSYDHISNNVGTDESISFTANKGWLYVSLDGTSASEVSLLVAIDPKDIPTTGGGSTIPDDGFPTDATRFIGLNGAALVERIALTHPQNVSPIYNMSGPDATALFSEANMIAIANAINSRASSYTGEDTTGLEALFYFFRGAFYVEFAHPTDIVDYTPAVKASIKTALRTFFNNGSSWLASESNGGVLKEALINVDSAGLGADFNDITLRVLNEYNADWASSFNMNAAANSIFTTIFRAQWDTDMRALYATDHAILTALNNFQSSKRHLIGTDADYVLYNATRELSRLYHIPEMEAQVKVYVKSMLDSTSKLDNTKKIWIGVASMADYYDRADCGYYNICGFAFTLEQETLAFNYKCSASLKIRAQHMYNDQAAWICQVLGNQETNFHNILGTGYVPVADDTNEALELVIFDSSEEYSTYAGLFFNMDTNNGGMYLEGAPINAKNQARFIAYEAAWMRPNFHVWNLQHEYVHYLDGRFDLYGDFSLGMSVNTVWWSEGLGEYISYGDGYASAVTLGKTQAVALSEIFKNNYGSGQDRVYRWGYLAVRFMFEKHRNDVNQILNLTRSGQYPEYQTFINNIGTSFDAEFNDWLVNGIVLGNSNIVEFGPNDTDSTASGTAGNWAGEPITISTDFSPCIVNVPANKHDVNNNTVTMNQVVECINSSGGGASFIVRNDGNLATRFELRTTGGWGNADIMYKAGGWPTAQDNNGYANGDGNFDSLIVELDPTAYWHYITLKGEFGGVRLSINAQ</sequence>
<keyword evidence="12" id="KW-0865">Zymogen</keyword>
<keyword evidence="8 15" id="KW-0732">Signal</keyword>
<feature type="domain" description="Peptidase C-terminal archaeal/bacterial" evidence="16">
    <location>
        <begin position="178"/>
        <end position="245"/>
    </location>
</feature>
<evidence type="ECO:0000256" key="10">
    <source>
        <dbReference type="ARBA" id="ARBA00022833"/>
    </source>
</evidence>
<evidence type="ECO:0000313" key="18">
    <source>
        <dbReference type="EMBL" id="KGJ96416.1"/>
    </source>
</evidence>
<dbReference type="PATRIC" id="fig|28229.3.peg.1301"/>
<feature type="domain" description="Peptidase C-terminal archaeal/bacterial" evidence="16">
    <location>
        <begin position="56"/>
        <end position="122"/>
    </location>
</feature>
<keyword evidence="11" id="KW-0482">Metalloprotease</keyword>
<evidence type="ECO:0000256" key="11">
    <source>
        <dbReference type="ARBA" id="ARBA00023049"/>
    </source>
</evidence>
<name>A0A099L0K6_COLPS</name>
<dbReference type="RefSeq" id="WP_052093515.1">
    <property type="nucleotide sequence ID" value="NZ_JQEC01000011.1"/>
</dbReference>
<proteinExistence type="predicted"/>
<evidence type="ECO:0000259" key="16">
    <source>
        <dbReference type="Pfam" id="PF04151"/>
    </source>
</evidence>
<reference evidence="18 19" key="1">
    <citation type="submission" date="2014-08" db="EMBL/GenBank/DDBJ databases">
        <title>Genomic and Phenotypic Diversity of Colwellia psychrerythraea strains from Disparate Marine Basins.</title>
        <authorList>
            <person name="Techtmann S.M."/>
            <person name="Stelling S.C."/>
            <person name="Utturkar S.M."/>
            <person name="Alshibli N."/>
            <person name="Harris A."/>
            <person name="Brown S.D."/>
            <person name="Hazen T.C."/>
        </authorList>
    </citation>
    <scope>NUCLEOTIDE SEQUENCE [LARGE SCALE GENOMIC DNA]</scope>
    <source>
        <strain evidence="18 19">GAB14E</strain>
    </source>
</reference>
<dbReference type="Gene3D" id="2.60.120.380">
    <property type="match status" value="3"/>
</dbReference>
<feature type="signal peptide" evidence="15">
    <location>
        <begin position="1"/>
        <end position="26"/>
    </location>
</feature>
<evidence type="ECO:0000256" key="1">
    <source>
        <dbReference type="ARBA" id="ARBA00000424"/>
    </source>
</evidence>
<gene>
    <name evidence="18" type="ORF">GAB14E_0363</name>
</gene>
<keyword evidence="10" id="KW-0862">Zinc</keyword>
<feature type="domain" description="Peptidase M9 collagenase N-terminal" evidence="17">
    <location>
        <begin position="412"/>
        <end position="590"/>
    </location>
</feature>
<dbReference type="PANTHER" id="PTHR13062">
    <property type="entry name" value="COLLAGENASE"/>
    <property type="match status" value="1"/>
</dbReference>
<comment type="catalytic activity">
    <reaction evidence="1">
        <text>Digestion of native collagen in the triple helical region at Xaa-|-Gly bonds. With synthetic peptides, a preference is shown for Gly at P3 and P1', Pro and Ala at P2 and P2', and hydroxyproline, Ala or Arg at P3'.</text>
        <dbReference type="EC" id="3.4.24.3"/>
    </reaction>
</comment>
<evidence type="ECO:0000256" key="2">
    <source>
        <dbReference type="ARBA" id="ARBA00001947"/>
    </source>
</evidence>
<keyword evidence="6" id="KW-0645">Protease</keyword>
<comment type="caution">
    <text evidence="18">The sequence shown here is derived from an EMBL/GenBank/DDBJ whole genome shotgun (WGS) entry which is preliminary data.</text>
</comment>
<dbReference type="EMBL" id="JQEC01000011">
    <property type="protein sequence ID" value="KGJ96416.1"/>
    <property type="molecule type" value="Genomic_DNA"/>
</dbReference>
<evidence type="ECO:0000256" key="9">
    <source>
        <dbReference type="ARBA" id="ARBA00022801"/>
    </source>
</evidence>
<feature type="region of interest" description="Disordered" evidence="14">
    <location>
        <begin position="255"/>
        <end position="276"/>
    </location>
</feature>
<comment type="cofactor">
    <cofactor evidence="2">
        <name>Zn(2+)</name>
        <dbReference type="ChEBI" id="CHEBI:29105"/>
    </cofactor>
</comment>